<evidence type="ECO:0000256" key="1">
    <source>
        <dbReference type="SAM" id="MobiDB-lite"/>
    </source>
</evidence>
<feature type="domain" description="Treslin M" evidence="2">
    <location>
        <begin position="252"/>
        <end position="391"/>
    </location>
</feature>
<dbReference type="GO" id="GO:0005634">
    <property type="term" value="C:nucleus"/>
    <property type="evidence" value="ECO:0007669"/>
    <property type="project" value="InterPro"/>
</dbReference>
<dbReference type="GO" id="GO:0030174">
    <property type="term" value="P:regulation of DNA-templated DNA replication initiation"/>
    <property type="evidence" value="ECO:0007669"/>
    <property type="project" value="TreeGrafter"/>
</dbReference>
<dbReference type="GO" id="GO:0033314">
    <property type="term" value="P:mitotic DNA replication checkpoint signaling"/>
    <property type="evidence" value="ECO:0007669"/>
    <property type="project" value="InterPro"/>
</dbReference>
<reference evidence="4 5" key="1">
    <citation type="submission" date="2019-03" db="EMBL/GenBank/DDBJ databases">
        <title>First draft genome of Liparis tanakae, snailfish: a comprehensive survey of snailfish specific genes.</title>
        <authorList>
            <person name="Kim W."/>
            <person name="Song I."/>
            <person name="Jeong J.-H."/>
            <person name="Kim D."/>
            <person name="Kim S."/>
            <person name="Ryu S."/>
            <person name="Song J.Y."/>
            <person name="Lee S.K."/>
        </authorList>
    </citation>
    <scope>NUCLEOTIDE SEQUENCE [LARGE SCALE GENOMIC DNA]</scope>
    <source>
        <tissue evidence="4">Muscle</tissue>
    </source>
</reference>
<evidence type="ECO:0000313" key="4">
    <source>
        <dbReference type="EMBL" id="TNN79920.1"/>
    </source>
</evidence>
<dbReference type="GO" id="GO:0003682">
    <property type="term" value="F:chromatin binding"/>
    <property type="evidence" value="ECO:0007669"/>
    <property type="project" value="TreeGrafter"/>
</dbReference>
<dbReference type="Pfam" id="PF15292">
    <property type="entry name" value="Treslin_M"/>
    <property type="match status" value="1"/>
</dbReference>
<evidence type="ECO:0000313" key="5">
    <source>
        <dbReference type="Proteomes" id="UP000314294"/>
    </source>
</evidence>
<dbReference type="GO" id="GO:0006260">
    <property type="term" value="P:DNA replication"/>
    <property type="evidence" value="ECO:0007669"/>
    <property type="project" value="InterPro"/>
</dbReference>
<dbReference type="InterPro" id="IPR032746">
    <property type="entry name" value="Treslin_M"/>
</dbReference>
<dbReference type="InterPro" id="IPR026153">
    <property type="entry name" value="Treslin"/>
</dbReference>
<dbReference type="OrthoDB" id="8944938at2759"/>
<comment type="caution">
    <text evidence="4">The sequence shown here is derived from an EMBL/GenBank/DDBJ whole genome shotgun (WGS) entry which is preliminary data.</text>
</comment>
<dbReference type="InterPro" id="IPR053919">
    <property type="entry name" value="Treslin_N"/>
</dbReference>
<dbReference type="GO" id="GO:0010212">
    <property type="term" value="P:response to ionizing radiation"/>
    <property type="evidence" value="ECO:0007669"/>
    <property type="project" value="InterPro"/>
</dbReference>
<name>A0A4Z2IPH6_9TELE</name>
<keyword evidence="5" id="KW-1185">Reference proteome</keyword>
<evidence type="ECO:0000259" key="3">
    <source>
        <dbReference type="Pfam" id="PF21854"/>
    </source>
</evidence>
<gene>
    <name evidence="4" type="primary">ticrr_0</name>
    <name evidence="4" type="ORF">EYF80_009957</name>
</gene>
<dbReference type="GO" id="GO:0007095">
    <property type="term" value="P:mitotic G2 DNA damage checkpoint signaling"/>
    <property type="evidence" value="ECO:0007669"/>
    <property type="project" value="TreeGrafter"/>
</dbReference>
<proteinExistence type="predicted"/>
<dbReference type="EMBL" id="SRLO01000060">
    <property type="protein sequence ID" value="TNN79920.1"/>
    <property type="molecule type" value="Genomic_DNA"/>
</dbReference>
<dbReference type="AlphaFoldDB" id="A0A4Z2IPH6"/>
<dbReference type="Proteomes" id="UP000314294">
    <property type="component" value="Unassembled WGS sequence"/>
</dbReference>
<feature type="region of interest" description="Disordered" evidence="1">
    <location>
        <begin position="86"/>
        <end position="107"/>
    </location>
</feature>
<feature type="compositionally biased region" description="Basic and acidic residues" evidence="1">
    <location>
        <begin position="86"/>
        <end position="96"/>
    </location>
</feature>
<accession>A0A4Z2IPH6</accession>
<feature type="domain" description="Treslin N-terminal" evidence="3">
    <location>
        <begin position="4"/>
        <end position="198"/>
    </location>
</feature>
<dbReference type="Pfam" id="PF21854">
    <property type="entry name" value="Treslin_N"/>
    <property type="match status" value="1"/>
</dbReference>
<feature type="region of interest" description="Disordered" evidence="1">
    <location>
        <begin position="125"/>
        <end position="149"/>
    </location>
</feature>
<evidence type="ECO:0000259" key="2">
    <source>
        <dbReference type="Pfam" id="PF15292"/>
    </source>
</evidence>
<protein>
    <submittedName>
        <fullName evidence="4">Treslin</fullName>
    </submittedName>
</protein>
<organism evidence="4 5">
    <name type="scientific">Liparis tanakae</name>
    <name type="common">Tanaka's snailfish</name>
    <dbReference type="NCBI Taxonomy" id="230148"/>
    <lineage>
        <taxon>Eukaryota</taxon>
        <taxon>Metazoa</taxon>
        <taxon>Chordata</taxon>
        <taxon>Craniata</taxon>
        <taxon>Vertebrata</taxon>
        <taxon>Euteleostomi</taxon>
        <taxon>Actinopterygii</taxon>
        <taxon>Neopterygii</taxon>
        <taxon>Teleostei</taxon>
        <taxon>Neoteleostei</taxon>
        <taxon>Acanthomorphata</taxon>
        <taxon>Eupercaria</taxon>
        <taxon>Perciformes</taxon>
        <taxon>Cottioidei</taxon>
        <taxon>Cottales</taxon>
        <taxon>Liparidae</taxon>
        <taxon>Liparis</taxon>
    </lineage>
</organism>
<sequence length="448" mass="49263">MALHNLVFVVDVDPGDRADVTAHLVKRGLLQTLLHFGYKYGFDKVRWGYKFFRSQSGRGGSLLSRGSDFKELRQKTFEDFEAELEAKFDPKDEPGRPQKQRRDRSASVQAALKETLLDFQWDRPDITSPTKLSPRPRRSSRAGKPSVEEDELSAIGRNVVFVVSECPRSGTQLADYLCLGDGDLPADVREHILPRSLRDMLMQRQLMSREDHLSFDKLSEVLAQLGGRVIPVVALLNLGCSQNPDAGFRAQTFAFKPSIGYLLSSEKQHRSAFPAVRGVLRWEQGDVAQSCGIVVEPVFRGERCLPESVDVRLRGALQDWDESALTQTATEAWVLQSCGSSDQGSAAAFQRLLTQLSSHALHVLSEVNDGGPAHSAVLSPRSPSTALLTVLRPGVALHDRLLTAQIPGPAAPETSAELPEIVSSVLGVTTQRILRILSGLNRKSAAVR</sequence>
<dbReference type="PANTHER" id="PTHR21556">
    <property type="entry name" value="TRESLIN"/>
    <property type="match status" value="1"/>
</dbReference>
<dbReference type="PANTHER" id="PTHR21556:SF2">
    <property type="entry name" value="TRESLIN"/>
    <property type="match status" value="1"/>
</dbReference>